<comment type="caution">
    <text evidence="4">The sequence shown here is derived from an EMBL/GenBank/DDBJ whole genome shotgun (WGS) entry which is preliminary data.</text>
</comment>
<dbReference type="InterPro" id="IPR011059">
    <property type="entry name" value="Metal-dep_hydrolase_composite"/>
</dbReference>
<evidence type="ECO:0000313" key="5">
    <source>
        <dbReference type="Proteomes" id="UP001108027"/>
    </source>
</evidence>
<dbReference type="EMBL" id="JAJGNA010000030">
    <property type="protein sequence ID" value="MCC4310190.1"/>
    <property type="molecule type" value="Genomic_DNA"/>
</dbReference>
<dbReference type="Proteomes" id="UP001108027">
    <property type="component" value="Unassembled WGS sequence"/>
</dbReference>
<dbReference type="RefSeq" id="WP_228234794.1">
    <property type="nucleotide sequence ID" value="NZ_JAJGNA010000030.1"/>
</dbReference>
<reference evidence="4" key="1">
    <citation type="submission" date="2021-10" db="EMBL/GenBank/DDBJ databases">
        <title>The diversity and Nitrogen Metabolism of Culturable Nitrate-Utilizing Bacteria Within the Oxygen Minimum Zone of the Changjiang (Yangtze River)Estuary.</title>
        <authorList>
            <person name="Zhang D."/>
            <person name="Zheng J."/>
            <person name="Liu S."/>
            <person name="He W."/>
        </authorList>
    </citation>
    <scope>NUCLEOTIDE SEQUENCE</scope>
    <source>
        <strain evidence="4">FXH-223</strain>
    </source>
</reference>
<dbReference type="InterPro" id="IPR050287">
    <property type="entry name" value="MTA/SAH_deaminase"/>
</dbReference>
<dbReference type="NCBIfam" id="NF009059">
    <property type="entry name" value="PRK12393.1"/>
    <property type="match status" value="1"/>
</dbReference>
<evidence type="ECO:0000256" key="1">
    <source>
        <dbReference type="ARBA" id="ARBA00006745"/>
    </source>
</evidence>
<keyword evidence="2" id="KW-0378">Hydrolase</keyword>
<organism evidence="4 5">
    <name type="scientific">Alloalcanivorax marinus</name>
    <dbReference type="NCBI Taxonomy" id="1177169"/>
    <lineage>
        <taxon>Bacteria</taxon>
        <taxon>Pseudomonadati</taxon>
        <taxon>Pseudomonadota</taxon>
        <taxon>Gammaproteobacteria</taxon>
        <taxon>Oceanospirillales</taxon>
        <taxon>Alcanivoracaceae</taxon>
        <taxon>Alloalcanivorax</taxon>
    </lineage>
</organism>
<dbReference type="Pfam" id="PF01979">
    <property type="entry name" value="Amidohydro_1"/>
    <property type="match status" value="1"/>
</dbReference>
<evidence type="ECO:0000259" key="3">
    <source>
        <dbReference type="Pfam" id="PF01979"/>
    </source>
</evidence>
<comment type="similarity">
    <text evidence="1">Belongs to the metallo-dependent hydrolases superfamily. ATZ/TRZ family.</text>
</comment>
<feature type="domain" description="Amidohydrolase-related" evidence="3">
    <location>
        <begin position="57"/>
        <end position="426"/>
    </location>
</feature>
<protein>
    <submittedName>
        <fullName evidence="4">Amidohydrolase family protein</fullName>
    </submittedName>
</protein>
<dbReference type="SUPFAM" id="SSF51556">
    <property type="entry name" value="Metallo-dependent hydrolases"/>
    <property type="match status" value="1"/>
</dbReference>
<dbReference type="InterPro" id="IPR032466">
    <property type="entry name" value="Metal_Hydrolase"/>
</dbReference>
<dbReference type="CDD" id="cd01298">
    <property type="entry name" value="ATZ_TRZ_like"/>
    <property type="match status" value="1"/>
</dbReference>
<proteinExistence type="inferred from homology"/>
<gene>
    <name evidence="4" type="ORF">LL252_16590</name>
</gene>
<dbReference type="PANTHER" id="PTHR43794">
    <property type="entry name" value="AMINOHYDROLASE SSNA-RELATED"/>
    <property type="match status" value="1"/>
</dbReference>
<dbReference type="AlphaFoldDB" id="A0A9Q3UPT7"/>
<dbReference type="GO" id="GO:0016810">
    <property type="term" value="F:hydrolase activity, acting on carbon-nitrogen (but not peptide) bonds"/>
    <property type="evidence" value="ECO:0007669"/>
    <property type="project" value="InterPro"/>
</dbReference>
<dbReference type="InterPro" id="IPR006680">
    <property type="entry name" value="Amidohydro-rel"/>
</dbReference>
<keyword evidence="5" id="KW-1185">Reference proteome</keyword>
<accession>A0A9Q3UPT7</accession>
<name>A0A9Q3UPT7_9GAMM</name>
<dbReference type="SUPFAM" id="SSF51338">
    <property type="entry name" value="Composite domain of metallo-dependent hydrolases"/>
    <property type="match status" value="1"/>
</dbReference>
<evidence type="ECO:0000313" key="4">
    <source>
        <dbReference type="EMBL" id="MCC4310190.1"/>
    </source>
</evidence>
<dbReference type="Gene3D" id="3.20.20.140">
    <property type="entry name" value="Metal-dependent hydrolases"/>
    <property type="match status" value="1"/>
</dbReference>
<dbReference type="Gene3D" id="2.30.40.10">
    <property type="entry name" value="Urease, subunit C, domain 1"/>
    <property type="match status" value="2"/>
</dbReference>
<dbReference type="PANTHER" id="PTHR43794:SF11">
    <property type="entry name" value="AMIDOHYDROLASE-RELATED DOMAIN-CONTAINING PROTEIN"/>
    <property type="match status" value="1"/>
</dbReference>
<evidence type="ECO:0000256" key="2">
    <source>
        <dbReference type="ARBA" id="ARBA00022801"/>
    </source>
</evidence>
<sequence length="453" mass="48589">MTDLLIQGADAVMTGRAGDAARAGAVDIRVRDGLITDMAAGLTPAAGEEVLDARGCVVYPGWVNTHHHLFQSVLKAVPEGINEPLFGWLGAVPYPRLTRIRDRHLEVAAEVGLAELLLSGTTTCADHHYIYYGGLDSEMGDVLFEVAERLGVRFTLCRGGATEQGRHPGYPNDLRPETLDQYVADVERLAARYHQSGPRALRQVVMAPTTPTFSVDPSTLRELARAGRALGLRLHSHLSETFNYVEYCRDVHRMTPVEFCGENEWLGEDVWFAHMVHVADSELPILAETGTGIAHCPQSNCRLGSGIARVPEMAARGIPVSLAVDGAASNEAADMIQEAHTTWMIHRALGGADAVTVEDVIHWGTSGGARVLGLDQVGELAPGKAADLAVYDLDQPRYFGMHDPAIAPVAGGGSASVRHLLVDGRVRVRDGAIPGLDLAGLRARAAEAVAELY</sequence>